<dbReference type="AlphaFoldDB" id="A0A0B7IKW4"/>
<proteinExistence type="predicted"/>
<reference evidence="2" key="1">
    <citation type="submission" date="2015-01" db="EMBL/GenBank/DDBJ databases">
        <authorList>
            <person name="MANFREDI Pablo"/>
        </authorList>
    </citation>
    <scope>NUCLEOTIDE SEQUENCE [LARGE SCALE GENOMIC DNA]</scope>
    <source>
        <strain evidence="2">Cc11</strain>
    </source>
</reference>
<organism evidence="1 2">
    <name type="scientific">Capnocytophaga canimorsus</name>
    <dbReference type="NCBI Taxonomy" id="28188"/>
    <lineage>
        <taxon>Bacteria</taxon>
        <taxon>Pseudomonadati</taxon>
        <taxon>Bacteroidota</taxon>
        <taxon>Flavobacteriia</taxon>
        <taxon>Flavobacteriales</taxon>
        <taxon>Flavobacteriaceae</taxon>
        <taxon>Capnocytophaga</taxon>
    </lineage>
</organism>
<dbReference type="SUPFAM" id="SSF56954">
    <property type="entry name" value="Outer membrane efflux proteins (OEP)"/>
    <property type="match status" value="1"/>
</dbReference>
<accession>A0A0B7IKW4</accession>
<sequence length="130" mass="15444">MSHKFIFILLIFCGLSGFSQETQIYRFSLEEAVTFAIENNLKSKNAAADIEAARKKKWGSHRYWIASNQRKSRLSTLFKTTSYAYSCGIFRRTERRICRSHFRNEAKRKCFCHAFAIDFRWLLFGWFTKC</sequence>
<gene>
    <name evidence="1" type="ORF">CCAN11_2470044</name>
</gene>
<name>A0A0B7IKW4_9FLAO</name>
<dbReference type="Proteomes" id="UP000039370">
    <property type="component" value="Unassembled WGS sequence"/>
</dbReference>
<evidence type="ECO:0000313" key="2">
    <source>
        <dbReference type="Proteomes" id="UP000039370"/>
    </source>
</evidence>
<evidence type="ECO:0000313" key="1">
    <source>
        <dbReference type="EMBL" id="CEN52540.1"/>
    </source>
</evidence>
<dbReference type="EMBL" id="CDOK01000165">
    <property type="protein sequence ID" value="CEN52540.1"/>
    <property type="molecule type" value="Genomic_DNA"/>
</dbReference>
<protein>
    <submittedName>
        <fullName evidence="1">Uncharacterized protein</fullName>
    </submittedName>
</protein>